<evidence type="ECO:0000256" key="1">
    <source>
        <dbReference type="ARBA" id="ARBA00004651"/>
    </source>
</evidence>
<evidence type="ECO:0000256" key="5">
    <source>
        <dbReference type="ARBA" id="ARBA00022989"/>
    </source>
</evidence>
<evidence type="ECO:0000313" key="9">
    <source>
        <dbReference type="EMBL" id="MVP01392.1"/>
    </source>
</evidence>
<protein>
    <submittedName>
        <fullName evidence="9">ABC transporter permease subunit</fullName>
    </submittedName>
</protein>
<keyword evidence="3" id="KW-1003">Cell membrane</keyword>
<dbReference type="SUPFAM" id="SSF161098">
    <property type="entry name" value="MetI-like"/>
    <property type="match status" value="1"/>
</dbReference>
<dbReference type="PANTHER" id="PTHR30151:SF38">
    <property type="entry name" value="ALIPHATIC SULFONATES TRANSPORT PERMEASE PROTEIN SSUC-RELATED"/>
    <property type="match status" value="1"/>
</dbReference>
<comment type="caution">
    <text evidence="9">The sequence shown here is derived from an EMBL/GenBank/DDBJ whole genome shotgun (WGS) entry which is preliminary data.</text>
</comment>
<keyword evidence="10" id="KW-1185">Reference proteome</keyword>
<comment type="subcellular location">
    <subcellularLocation>
        <location evidence="1 7">Cell membrane</location>
        <topology evidence="1 7">Multi-pass membrane protein</topology>
    </subcellularLocation>
</comment>
<dbReference type="EMBL" id="RHLK01000012">
    <property type="protein sequence ID" value="MVP01392.1"/>
    <property type="molecule type" value="Genomic_DNA"/>
</dbReference>
<feature type="domain" description="ABC transmembrane type-1" evidence="8">
    <location>
        <begin position="90"/>
        <end position="270"/>
    </location>
</feature>
<dbReference type="InterPro" id="IPR035906">
    <property type="entry name" value="MetI-like_sf"/>
</dbReference>
<feature type="transmembrane region" description="Helical" evidence="7">
    <location>
        <begin position="39"/>
        <end position="56"/>
    </location>
</feature>
<feature type="transmembrane region" description="Helical" evidence="7">
    <location>
        <begin position="98"/>
        <end position="119"/>
    </location>
</feature>
<feature type="transmembrane region" description="Helical" evidence="7">
    <location>
        <begin position="219"/>
        <end position="239"/>
    </location>
</feature>
<dbReference type="CDD" id="cd06261">
    <property type="entry name" value="TM_PBP2"/>
    <property type="match status" value="1"/>
</dbReference>
<gene>
    <name evidence="9" type="ORF">EDM21_18000</name>
</gene>
<name>A0A7X3FKQ0_9BACL</name>
<dbReference type="GO" id="GO:0042918">
    <property type="term" value="P:alkanesulfonate transmembrane transport"/>
    <property type="evidence" value="ECO:0007669"/>
    <property type="project" value="UniProtKB-ARBA"/>
</dbReference>
<organism evidence="9 10">
    <name type="scientific">Paenibacillus lutrae</name>
    <dbReference type="NCBI Taxonomy" id="2078573"/>
    <lineage>
        <taxon>Bacteria</taxon>
        <taxon>Bacillati</taxon>
        <taxon>Bacillota</taxon>
        <taxon>Bacilli</taxon>
        <taxon>Bacillales</taxon>
        <taxon>Paenibacillaceae</taxon>
        <taxon>Paenibacillus</taxon>
    </lineage>
</organism>
<evidence type="ECO:0000256" key="2">
    <source>
        <dbReference type="ARBA" id="ARBA00022448"/>
    </source>
</evidence>
<comment type="similarity">
    <text evidence="7">Belongs to the binding-protein-dependent transport system permease family.</text>
</comment>
<evidence type="ECO:0000313" key="10">
    <source>
        <dbReference type="Proteomes" id="UP000490800"/>
    </source>
</evidence>
<dbReference type="OrthoDB" id="9804353at2"/>
<sequence length="287" mass="30897">MSKPLEVLAAEVSAAGNPAIHRGGGAHGGSKRRRKLESLWIGALLPVTVLVAWQLLGDAGYISRLLFPTPLTIAKSFRTLVETGVLAENLGISLVRTAAGFGIGGGAGLLLGLLVGFFRRTEKLLDPSVQMLRMIPHLAIAPLLILWFGFGESSKILLIAKGAFFPLYIHTFLGIRGVDKKLFEVAKVLGFSAYKQIIRLVLPAALPHILLGVRISLGIAWLGLVVAELMGATSGLGYLMSEARQVNKTSVVFVAIILFALIGKAADSLVRLLERRLLQWRDSYEGK</sequence>
<proteinExistence type="inferred from homology"/>
<feature type="transmembrane region" description="Helical" evidence="7">
    <location>
        <begin position="196"/>
        <end position="213"/>
    </location>
</feature>
<evidence type="ECO:0000256" key="7">
    <source>
        <dbReference type="RuleBase" id="RU363032"/>
    </source>
</evidence>
<feature type="transmembrane region" description="Helical" evidence="7">
    <location>
        <begin position="251"/>
        <end position="273"/>
    </location>
</feature>
<evidence type="ECO:0000256" key="3">
    <source>
        <dbReference type="ARBA" id="ARBA00022475"/>
    </source>
</evidence>
<keyword evidence="5 7" id="KW-1133">Transmembrane helix</keyword>
<dbReference type="Pfam" id="PF00528">
    <property type="entry name" value="BPD_transp_1"/>
    <property type="match status" value="1"/>
</dbReference>
<evidence type="ECO:0000256" key="4">
    <source>
        <dbReference type="ARBA" id="ARBA00022692"/>
    </source>
</evidence>
<feature type="transmembrane region" description="Helical" evidence="7">
    <location>
        <begin position="131"/>
        <end position="150"/>
    </location>
</feature>
<dbReference type="AlphaFoldDB" id="A0A7X3FKQ0"/>
<dbReference type="Gene3D" id="1.10.3720.10">
    <property type="entry name" value="MetI-like"/>
    <property type="match status" value="1"/>
</dbReference>
<dbReference type="GO" id="GO:0005886">
    <property type="term" value="C:plasma membrane"/>
    <property type="evidence" value="ECO:0007669"/>
    <property type="project" value="UniProtKB-SubCell"/>
</dbReference>
<dbReference type="RefSeq" id="WP_157337754.1">
    <property type="nucleotide sequence ID" value="NZ_RHLK01000012.1"/>
</dbReference>
<dbReference type="Proteomes" id="UP000490800">
    <property type="component" value="Unassembled WGS sequence"/>
</dbReference>
<keyword evidence="6 7" id="KW-0472">Membrane</keyword>
<dbReference type="InterPro" id="IPR000515">
    <property type="entry name" value="MetI-like"/>
</dbReference>
<keyword evidence="2 7" id="KW-0813">Transport</keyword>
<accession>A0A7X3FKQ0</accession>
<evidence type="ECO:0000259" key="8">
    <source>
        <dbReference type="PROSITE" id="PS50928"/>
    </source>
</evidence>
<dbReference type="FunFam" id="1.10.3720.10:FF:000003">
    <property type="entry name" value="Aliphatic sulfonate ABC transporter permease"/>
    <property type="match status" value="1"/>
</dbReference>
<reference evidence="9 10" key="1">
    <citation type="journal article" date="2019" name="Microorganisms">
        <title>Paenibacillus lutrae sp. nov., A Chitinolytic Species Isolated from A River Otter in Castril Natural Park, Granada, Spain.</title>
        <authorList>
            <person name="Rodriguez M."/>
            <person name="Reina J.C."/>
            <person name="Bejar V."/>
            <person name="Llamas I."/>
        </authorList>
    </citation>
    <scope>NUCLEOTIDE SEQUENCE [LARGE SCALE GENOMIC DNA]</scope>
    <source>
        <strain evidence="9 10">N10</strain>
    </source>
</reference>
<dbReference type="PANTHER" id="PTHR30151">
    <property type="entry name" value="ALKANE SULFONATE ABC TRANSPORTER-RELATED, MEMBRANE SUBUNIT"/>
    <property type="match status" value="1"/>
</dbReference>
<keyword evidence="4 7" id="KW-0812">Transmembrane</keyword>
<feature type="transmembrane region" description="Helical" evidence="7">
    <location>
        <begin position="156"/>
        <end position="175"/>
    </location>
</feature>
<dbReference type="PROSITE" id="PS50928">
    <property type="entry name" value="ABC_TM1"/>
    <property type="match status" value="1"/>
</dbReference>
<evidence type="ECO:0000256" key="6">
    <source>
        <dbReference type="ARBA" id="ARBA00023136"/>
    </source>
</evidence>